<dbReference type="Pfam" id="PF13263">
    <property type="entry name" value="PHP_C"/>
    <property type="match status" value="1"/>
</dbReference>
<dbReference type="Proteomes" id="UP000198619">
    <property type="component" value="Unassembled WGS sequence"/>
</dbReference>
<evidence type="ECO:0000259" key="1">
    <source>
        <dbReference type="Pfam" id="PF02811"/>
    </source>
</evidence>
<gene>
    <name evidence="2" type="ORF">SAMN04488528_1004149</name>
</gene>
<dbReference type="Pfam" id="PF02811">
    <property type="entry name" value="PHP"/>
    <property type="match status" value="1"/>
</dbReference>
<feature type="domain" description="PHP" evidence="1">
    <location>
        <begin position="4"/>
        <end position="67"/>
    </location>
</feature>
<dbReference type="STRING" id="84698.SAMN04488528_1004149"/>
<dbReference type="Gene3D" id="3.20.20.140">
    <property type="entry name" value="Metal-dependent hydrolases"/>
    <property type="match status" value="1"/>
</dbReference>
<accession>A0A1I0W8V3</accession>
<dbReference type="PANTHER" id="PTHR42924">
    <property type="entry name" value="EXONUCLEASE"/>
    <property type="match status" value="1"/>
</dbReference>
<dbReference type="AlphaFoldDB" id="A0A1I0W8V3"/>
<dbReference type="GO" id="GO:0035312">
    <property type="term" value="F:5'-3' DNA exonuclease activity"/>
    <property type="evidence" value="ECO:0007669"/>
    <property type="project" value="TreeGrafter"/>
</dbReference>
<dbReference type="PANTHER" id="PTHR42924:SF3">
    <property type="entry name" value="POLYMERASE_HISTIDINOL PHOSPHATASE N-TERMINAL DOMAIN-CONTAINING PROTEIN"/>
    <property type="match status" value="1"/>
</dbReference>
<dbReference type="CDD" id="cd07432">
    <property type="entry name" value="PHP_HisPPase"/>
    <property type="match status" value="1"/>
</dbReference>
<dbReference type="SUPFAM" id="SSF89550">
    <property type="entry name" value="PHP domain-like"/>
    <property type="match status" value="1"/>
</dbReference>
<name>A0A1I0W8V3_9CLOT</name>
<dbReference type="OrthoDB" id="9775360at2"/>
<protein>
    <recommendedName>
        <fullName evidence="1">PHP domain-containing protein</fullName>
    </recommendedName>
</protein>
<proteinExistence type="predicted"/>
<organism evidence="2 3">
    <name type="scientific">Clostridium frigidicarnis</name>
    <dbReference type="NCBI Taxonomy" id="84698"/>
    <lineage>
        <taxon>Bacteria</taxon>
        <taxon>Bacillati</taxon>
        <taxon>Bacillota</taxon>
        <taxon>Clostridia</taxon>
        <taxon>Eubacteriales</taxon>
        <taxon>Clostridiaceae</taxon>
        <taxon>Clostridium</taxon>
    </lineage>
</organism>
<dbReference type="InterPro" id="IPR052018">
    <property type="entry name" value="PHP_domain"/>
</dbReference>
<evidence type="ECO:0000313" key="2">
    <source>
        <dbReference type="EMBL" id="SFA85165.1"/>
    </source>
</evidence>
<evidence type="ECO:0000313" key="3">
    <source>
        <dbReference type="Proteomes" id="UP000198619"/>
    </source>
</evidence>
<dbReference type="EMBL" id="FOKI01000004">
    <property type="protein sequence ID" value="SFA85165.1"/>
    <property type="molecule type" value="Genomic_DNA"/>
</dbReference>
<sequence>MIIDTHVHENKYSKDSFISLDEITLRANELGLHGVCITDHESNDLRRDIGSSFYRNETLVIVGAEFLTFEGDILVFGLETLPSKKIPAKELLNLVKENNGVAVSAHPYRNNNRGLGDNIGALKDLLHGVECFNGSTFPHANLLAYSKSTEMNLGCLGASDSHVIEKLGTYATNFRSNIRDEKDFIEAIKSKVYCPVIRKNTGFENINIYNTLT</sequence>
<reference evidence="2 3" key="1">
    <citation type="submission" date="2016-10" db="EMBL/GenBank/DDBJ databases">
        <authorList>
            <person name="de Groot N.N."/>
        </authorList>
    </citation>
    <scope>NUCLEOTIDE SEQUENCE [LARGE SCALE GENOMIC DNA]</scope>
    <source>
        <strain evidence="2 3">DSM 12271</strain>
    </source>
</reference>
<dbReference type="InterPro" id="IPR016195">
    <property type="entry name" value="Pol/histidinol_Pase-like"/>
</dbReference>
<keyword evidence="3" id="KW-1185">Reference proteome</keyword>
<dbReference type="GO" id="GO:0004534">
    <property type="term" value="F:5'-3' RNA exonuclease activity"/>
    <property type="evidence" value="ECO:0007669"/>
    <property type="project" value="TreeGrafter"/>
</dbReference>
<dbReference type="InterPro" id="IPR004013">
    <property type="entry name" value="PHP_dom"/>
</dbReference>
<dbReference type="RefSeq" id="WP_090038997.1">
    <property type="nucleotide sequence ID" value="NZ_FOKI01000004.1"/>
</dbReference>